<sequence length="99" mass="11283">MSPLQQCASAAVERGRACATQSGMRIPPLDRTRPRELPVRWKHREEATSDRFLRFVETVKATLEFTWRPARWAASGLTNEAMSDTEPVQRGLQDQKASR</sequence>
<evidence type="ECO:0000256" key="1">
    <source>
        <dbReference type="SAM" id="MobiDB-lite"/>
    </source>
</evidence>
<dbReference type="AlphaFoldDB" id="A0A4Z2HTM6"/>
<reference evidence="2 3" key="1">
    <citation type="submission" date="2019-03" db="EMBL/GenBank/DDBJ databases">
        <title>First draft genome of Liparis tanakae, snailfish: a comprehensive survey of snailfish specific genes.</title>
        <authorList>
            <person name="Kim W."/>
            <person name="Song I."/>
            <person name="Jeong J.-H."/>
            <person name="Kim D."/>
            <person name="Kim S."/>
            <person name="Ryu S."/>
            <person name="Song J.Y."/>
            <person name="Lee S.K."/>
        </authorList>
    </citation>
    <scope>NUCLEOTIDE SEQUENCE [LARGE SCALE GENOMIC DNA]</scope>
    <source>
        <tissue evidence="2">Muscle</tissue>
    </source>
</reference>
<evidence type="ECO:0000313" key="2">
    <source>
        <dbReference type="EMBL" id="TNN69108.1"/>
    </source>
</evidence>
<accession>A0A4Z2HTM6</accession>
<dbReference type="EMBL" id="SRLO01000180">
    <property type="protein sequence ID" value="TNN69108.1"/>
    <property type="molecule type" value="Genomic_DNA"/>
</dbReference>
<gene>
    <name evidence="2" type="ORF">EYF80_020691</name>
</gene>
<feature type="region of interest" description="Disordered" evidence="1">
    <location>
        <begin position="77"/>
        <end position="99"/>
    </location>
</feature>
<evidence type="ECO:0000313" key="3">
    <source>
        <dbReference type="Proteomes" id="UP000314294"/>
    </source>
</evidence>
<name>A0A4Z2HTM6_9TELE</name>
<proteinExistence type="predicted"/>
<protein>
    <submittedName>
        <fullName evidence="2">Uncharacterized protein</fullName>
    </submittedName>
</protein>
<comment type="caution">
    <text evidence="2">The sequence shown here is derived from an EMBL/GenBank/DDBJ whole genome shotgun (WGS) entry which is preliminary data.</text>
</comment>
<keyword evidence="3" id="KW-1185">Reference proteome</keyword>
<dbReference type="Proteomes" id="UP000314294">
    <property type="component" value="Unassembled WGS sequence"/>
</dbReference>
<organism evidence="2 3">
    <name type="scientific">Liparis tanakae</name>
    <name type="common">Tanaka's snailfish</name>
    <dbReference type="NCBI Taxonomy" id="230148"/>
    <lineage>
        <taxon>Eukaryota</taxon>
        <taxon>Metazoa</taxon>
        <taxon>Chordata</taxon>
        <taxon>Craniata</taxon>
        <taxon>Vertebrata</taxon>
        <taxon>Euteleostomi</taxon>
        <taxon>Actinopterygii</taxon>
        <taxon>Neopterygii</taxon>
        <taxon>Teleostei</taxon>
        <taxon>Neoteleostei</taxon>
        <taxon>Acanthomorphata</taxon>
        <taxon>Eupercaria</taxon>
        <taxon>Perciformes</taxon>
        <taxon>Cottioidei</taxon>
        <taxon>Cottales</taxon>
        <taxon>Liparidae</taxon>
        <taxon>Liparis</taxon>
    </lineage>
</organism>